<keyword evidence="2" id="KW-0346">Stress response</keyword>
<protein>
    <submittedName>
        <fullName evidence="2">Heat shock 70 kDa protein 12A</fullName>
    </submittedName>
</protein>
<accession>A0ABP0KRH2</accession>
<dbReference type="SUPFAM" id="SSF53067">
    <property type="entry name" value="Actin-like ATPase domain"/>
    <property type="match status" value="1"/>
</dbReference>
<feature type="compositionally biased region" description="Basic and acidic residues" evidence="1">
    <location>
        <begin position="125"/>
        <end position="140"/>
    </location>
</feature>
<organism evidence="2 3">
    <name type="scientific">Durusdinium trenchii</name>
    <dbReference type="NCBI Taxonomy" id="1381693"/>
    <lineage>
        <taxon>Eukaryota</taxon>
        <taxon>Sar</taxon>
        <taxon>Alveolata</taxon>
        <taxon>Dinophyceae</taxon>
        <taxon>Suessiales</taxon>
        <taxon>Symbiodiniaceae</taxon>
        <taxon>Durusdinium</taxon>
    </lineage>
</organism>
<dbReference type="Proteomes" id="UP001642464">
    <property type="component" value="Unassembled WGS sequence"/>
</dbReference>
<dbReference type="PANTHER" id="PTHR14187:SF5">
    <property type="entry name" value="HEAT SHOCK 70 KDA PROTEIN 12A"/>
    <property type="match status" value="1"/>
</dbReference>
<dbReference type="PANTHER" id="PTHR14187">
    <property type="entry name" value="ALPHA KINASE/ELONGATION FACTOR 2 KINASE"/>
    <property type="match status" value="1"/>
</dbReference>
<dbReference type="InterPro" id="IPR043129">
    <property type="entry name" value="ATPase_NBD"/>
</dbReference>
<sequence length="181" mass="21035">SETRSAVRSFSSSLDEETLEAFLDGPAKEKKCVVGIDFGTTNSGFAYAMTSNRKIVVLKEKEPTCALFKRENHKLVKFGLEARDFYRKAQAGQELLTKFSAQRQTNWEDKYVYLDQNIKMELFEEHRSGEDMEEQRKAEQDVEESEPDDNWFSYFNVVAAILERMKSEALHKIQLDTKQRI</sequence>
<keyword evidence="3" id="KW-1185">Reference proteome</keyword>
<evidence type="ECO:0000313" key="3">
    <source>
        <dbReference type="Proteomes" id="UP001642464"/>
    </source>
</evidence>
<feature type="non-terminal residue" evidence="2">
    <location>
        <position position="181"/>
    </location>
</feature>
<name>A0ABP0KRH2_9DINO</name>
<dbReference type="Gene3D" id="3.30.420.40">
    <property type="match status" value="1"/>
</dbReference>
<dbReference type="EMBL" id="CAXAMM010012415">
    <property type="protein sequence ID" value="CAK9028820.1"/>
    <property type="molecule type" value="Genomic_DNA"/>
</dbReference>
<proteinExistence type="predicted"/>
<evidence type="ECO:0000313" key="2">
    <source>
        <dbReference type="EMBL" id="CAK9028820.1"/>
    </source>
</evidence>
<gene>
    <name evidence="2" type="ORF">SCF082_LOCUS18521</name>
</gene>
<evidence type="ECO:0000256" key="1">
    <source>
        <dbReference type="SAM" id="MobiDB-lite"/>
    </source>
</evidence>
<reference evidence="2 3" key="1">
    <citation type="submission" date="2024-02" db="EMBL/GenBank/DDBJ databases">
        <authorList>
            <person name="Chen Y."/>
            <person name="Shah S."/>
            <person name="Dougan E. K."/>
            <person name="Thang M."/>
            <person name="Chan C."/>
        </authorList>
    </citation>
    <scope>NUCLEOTIDE SEQUENCE [LARGE SCALE GENOMIC DNA]</scope>
</reference>
<feature type="region of interest" description="Disordered" evidence="1">
    <location>
        <begin position="125"/>
        <end position="147"/>
    </location>
</feature>
<comment type="caution">
    <text evidence="2">The sequence shown here is derived from an EMBL/GenBank/DDBJ whole genome shotgun (WGS) entry which is preliminary data.</text>
</comment>
<feature type="non-terminal residue" evidence="2">
    <location>
        <position position="1"/>
    </location>
</feature>